<dbReference type="Proteomes" id="UP000245288">
    <property type="component" value="Unassembled WGS sequence"/>
</dbReference>
<comment type="caution">
    <text evidence="1">The sequence shown here is derived from an EMBL/GenBank/DDBJ whole genome shotgun (WGS) entry which is preliminary data.</text>
</comment>
<gene>
    <name evidence="1" type="ORF">LG34_01225</name>
</gene>
<dbReference type="InterPro" id="IPR053913">
    <property type="entry name" value="NADAR-DarT1"/>
</dbReference>
<accession>A0A2V1JWY3</accession>
<feature type="non-terminal residue" evidence="1">
    <location>
        <position position="88"/>
    </location>
</feature>
<evidence type="ECO:0000313" key="2">
    <source>
        <dbReference type="Proteomes" id="UP000245288"/>
    </source>
</evidence>
<reference evidence="1 2" key="1">
    <citation type="submission" date="2014-09" db="EMBL/GenBank/DDBJ databases">
        <title>Butyrate-producing bacteria isolated from human gut.</title>
        <authorList>
            <person name="Zhang Q."/>
            <person name="Zhao L."/>
        </authorList>
    </citation>
    <scope>NUCLEOTIDE SEQUENCE [LARGE SCALE GENOMIC DNA]</scope>
    <source>
        <strain evidence="1 2">21</strain>
    </source>
</reference>
<dbReference type="Pfam" id="PF22397">
    <property type="entry name" value="NADAR-DarT1"/>
    <property type="match status" value="1"/>
</dbReference>
<organism evidence="1 2">
    <name type="scientific">Eubacterium ramulus</name>
    <dbReference type="NCBI Taxonomy" id="39490"/>
    <lineage>
        <taxon>Bacteria</taxon>
        <taxon>Bacillati</taxon>
        <taxon>Bacillota</taxon>
        <taxon>Clostridia</taxon>
        <taxon>Eubacteriales</taxon>
        <taxon>Eubacteriaceae</taxon>
        <taxon>Eubacterium</taxon>
    </lineage>
</organism>
<dbReference type="AlphaFoldDB" id="A0A2V1JWY3"/>
<evidence type="ECO:0000313" key="1">
    <source>
        <dbReference type="EMBL" id="PWE87893.1"/>
    </source>
</evidence>
<protein>
    <submittedName>
        <fullName evidence="1">Uncharacterized protein</fullName>
    </submittedName>
</protein>
<name>A0A2V1JWY3_EUBRA</name>
<proteinExistence type="predicted"/>
<dbReference type="EMBL" id="JRFU01000010">
    <property type="protein sequence ID" value="PWE87893.1"/>
    <property type="molecule type" value="Genomic_DNA"/>
</dbReference>
<keyword evidence="2" id="KW-1185">Reference proteome</keyword>
<sequence>MIFYAPAHHISLFYDFLYLNALLEPENQEVKDLLLSGEYTAFTDLATSSLNCQARSAAIFVGLVKAGLIHEVREYSSYLKLFRTQENG</sequence>